<evidence type="ECO:0000256" key="3">
    <source>
        <dbReference type="ARBA" id="ARBA00023125"/>
    </source>
</evidence>
<dbReference type="AlphaFoldDB" id="A0A1I4RHR2"/>
<dbReference type="RefSeq" id="WP_245748159.1">
    <property type="nucleotide sequence ID" value="NZ_FOUI01000007.1"/>
</dbReference>
<protein>
    <submittedName>
        <fullName evidence="5">Type I restriction enzyme, S subunit</fullName>
    </submittedName>
</protein>
<comment type="similarity">
    <text evidence="1">Belongs to the type-I restriction system S methylase family.</text>
</comment>
<gene>
    <name evidence="5" type="ORF">SAMN05216217_1074</name>
</gene>
<dbReference type="CDD" id="cd16961">
    <property type="entry name" value="RMtype1_S_TRD-CR_like"/>
    <property type="match status" value="1"/>
</dbReference>
<proteinExistence type="inferred from homology"/>
<organism evidence="5 6">
    <name type="scientific">Halopseudomonas yangmingensis</name>
    <dbReference type="NCBI Taxonomy" id="1720063"/>
    <lineage>
        <taxon>Bacteria</taxon>
        <taxon>Pseudomonadati</taxon>
        <taxon>Pseudomonadota</taxon>
        <taxon>Gammaproteobacteria</taxon>
        <taxon>Pseudomonadales</taxon>
        <taxon>Pseudomonadaceae</taxon>
        <taxon>Halopseudomonas</taxon>
    </lineage>
</organism>
<dbReference type="GO" id="GO:0003677">
    <property type="term" value="F:DNA binding"/>
    <property type="evidence" value="ECO:0007669"/>
    <property type="project" value="UniProtKB-KW"/>
</dbReference>
<dbReference type="PANTHER" id="PTHR30408:SF13">
    <property type="entry name" value="TYPE I RESTRICTION ENZYME HINDI SPECIFICITY SUBUNIT"/>
    <property type="match status" value="1"/>
</dbReference>
<dbReference type="Proteomes" id="UP000243629">
    <property type="component" value="Unassembled WGS sequence"/>
</dbReference>
<feature type="domain" description="Type I restriction modification DNA specificity" evidence="4">
    <location>
        <begin position="27"/>
        <end position="151"/>
    </location>
</feature>
<sequence>MPVVMPTNIGDGGIATEGIARIGQEDVERLQQHKLQLDDIVFSRRGDVTKNALVREHEVGWLCGTGCLKVRLGDQRIADAKFISYCLRLPDTKEWLIRHAVGATMPNLNTGILSVVPITLPPLSLQVAIAELLGALDDRITLLRETNATLEAIAQALFKSWFVDFDTVLAKAEGRQPEGMDAATAALFPDSFEESELGLVPKGWRWAALADAYEMNPARKLKKGEVAPYLDMSSAPTSGHCSEAYVQREMGSGAKFTNGDTLLARITPCLENGKSAFVDFLDDGQNGWGSTEFIVLRPKAPLPEYHGYLLARHTQFRDFAVQCMSGTSGRQRIQNDMLGRFLLALPTESVANAFSDFVMPIQKSITANHKQAQTLGLLRDTLLPRLISGQLRLPDAEQSMSEALT</sequence>
<accession>A0A1I4RHR2</accession>
<dbReference type="EMBL" id="FOUI01000007">
    <property type="protein sequence ID" value="SFM51779.1"/>
    <property type="molecule type" value="Genomic_DNA"/>
</dbReference>
<evidence type="ECO:0000313" key="6">
    <source>
        <dbReference type="Proteomes" id="UP000243629"/>
    </source>
</evidence>
<dbReference type="CDD" id="cd17260">
    <property type="entry name" value="RMtype1_S_EcoEI-TRD1-CR1_like"/>
    <property type="match status" value="1"/>
</dbReference>
<dbReference type="InterPro" id="IPR052021">
    <property type="entry name" value="Type-I_RS_S_subunit"/>
</dbReference>
<evidence type="ECO:0000313" key="5">
    <source>
        <dbReference type="EMBL" id="SFM51779.1"/>
    </source>
</evidence>
<keyword evidence="2" id="KW-0680">Restriction system</keyword>
<dbReference type="STRING" id="1720063.SAMN05216217_1074"/>
<dbReference type="PANTHER" id="PTHR30408">
    <property type="entry name" value="TYPE-1 RESTRICTION ENZYME ECOKI SPECIFICITY PROTEIN"/>
    <property type="match status" value="1"/>
</dbReference>
<dbReference type="Pfam" id="PF01420">
    <property type="entry name" value="Methylase_S"/>
    <property type="match status" value="1"/>
</dbReference>
<keyword evidence="6" id="KW-1185">Reference proteome</keyword>
<evidence type="ECO:0000256" key="1">
    <source>
        <dbReference type="ARBA" id="ARBA00010923"/>
    </source>
</evidence>
<name>A0A1I4RHR2_9GAMM</name>
<dbReference type="InterPro" id="IPR000055">
    <property type="entry name" value="Restrct_endonuc_typeI_TRD"/>
</dbReference>
<dbReference type="SUPFAM" id="SSF116734">
    <property type="entry name" value="DNA methylase specificity domain"/>
    <property type="match status" value="2"/>
</dbReference>
<evidence type="ECO:0000259" key="4">
    <source>
        <dbReference type="Pfam" id="PF01420"/>
    </source>
</evidence>
<dbReference type="Gene3D" id="3.90.220.20">
    <property type="entry name" value="DNA methylase specificity domains"/>
    <property type="match status" value="2"/>
</dbReference>
<dbReference type="GO" id="GO:0009307">
    <property type="term" value="P:DNA restriction-modification system"/>
    <property type="evidence" value="ECO:0007669"/>
    <property type="project" value="UniProtKB-KW"/>
</dbReference>
<keyword evidence="3" id="KW-0238">DNA-binding</keyword>
<reference evidence="6" key="1">
    <citation type="submission" date="2016-10" db="EMBL/GenBank/DDBJ databases">
        <authorList>
            <person name="Varghese N."/>
            <person name="Submissions S."/>
        </authorList>
    </citation>
    <scope>NUCLEOTIDE SEQUENCE [LARGE SCALE GENOMIC DNA]</scope>
    <source>
        <strain evidence="6">DSM 24213</strain>
    </source>
</reference>
<evidence type="ECO:0000256" key="2">
    <source>
        <dbReference type="ARBA" id="ARBA00022747"/>
    </source>
</evidence>
<dbReference type="InterPro" id="IPR044946">
    <property type="entry name" value="Restrct_endonuc_typeI_TRD_sf"/>
</dbReference>